<protein>
    <recommendedName>
        <fullName evidence="5">BTB domain-containing protein</fullName>
    </recommendedName>
</protein>
<dbReference type="GO" id="GO:0000151">
    <property type="term" value="C:ubiquitin ligase complex"/>
    <property type="evidence" value="ECO:0007669"/>
    <property type="project" value="TreeGrafter"/>
</dbReference>
<dbReference type="InterPro" id="IPR011042">
    <property type="entry name" value="6-blade_b-propeller_TolB-like"/>
</dbReference>
<proteinExistence type="predicted"/>
<evidence type="ECO:0000256" key="1">
    <source>
        <dbReference type="ARBA" id="ARBA00004906"/>
    </source>
</evidence>
<evidence type="ECO:0000256" key="2">
    <source>
        <dbReference type="ARBA" id="ARBA00022737"/>
    </source>
</evidence>
<dbReference type="EMBL" id="JAEHOE010000004">
    <property type="protein sequence ID" value="KAG2500337.1"/>
    <property type="molecule type" value="Genomic_DNA"/>
</dbReference>
<evidence type="ECO:0000259" key="5">
    <source>
        <dbReference type="PROSITE" id="PS50097"/>
    </source>
</evidence>
<reference evidence="6" key="1">
    <citation type="journal article" date="2020" name="bioRxiv">
        <title>Comparative genomics of Chlamydomonas.</title>
        <authorList>
            <person name="Craig R.J."/>
            <person name="Hasan A.R."/>
            <person name="Ness R.W."/>
            <person name="Keightley P.D."/>
        </authorList>
    </citation>
    <scope>NUCLEOTIDE SEQUENCE</scope>
    <source>
        <strain evidence="6">CCAP 11/70</strain>
    </source>
</reference>
<dbReference type="PANTHER" id="PTHR46231:SF1">
    <property type="entry name" value="ANKYRIN REPEAT AND BTB_POZ DOMAIN-CONTAINING PROTEIN 1"/>
    <property type="match status" value="1"/>
</dbReference>
<feature type="domain" description="BTB" evidence="5">
    <location>
        <begin position="436"/>
        <end position="503"/>
    </location>
</feature>
<dbReference type="Gene3D" id="3.30.710.10">
    <property type="entry name" value="Potassium Channel Kv1.1, Chain A"/>
    <property type="match status" value="1"/>
</dbReference>
<feature type="compositionally biased region" description="Low complexity" evidence="4">
    <location>
        <begin position="179"/>
        <end position="215"/>
    </location>
</feature>
<dbReference type="GO" id="GO:0005737">
    <property type="term" value="C:cytoplasm"/>
    <property type="evidence" value="ECO:0007669"/>
    <property type="project" value="TreeGrafter"/>
</dbReference>
<dbReference type="Gene3D" id="2.120.10.30">
    <property type="entry name" value="TolB, C-terminal domain"/>
    <property type="match status" value="1"/>
</dbReference>
<evidence type="ECO:0000256" key="3">
    <source>
        <dbReference type="ARBA" id="ARBA00023043"/>
    </source>
</evidence>
<dbReference type="InterPro" id="IPR044515">
    <property type="entry name" value="ABTB1"/>
</dbReference>
<keyword evidence="7" id="KW-1185">Reference proteome</keyword>
<evidence type="ECO:0000313" key="7">
    <source>
        <dbReference type="Proteomes" id="UP000612055"/>
    </source>
</evidence>
<keyword evidence="3" id="KW-0040">ANK repeat</keyword>
<sequence length="614" mass="64444">MLHLKGKLQLSSKPTGLVTRLRLGSGDAARLETLIVTESSIIPLDGIEKHGCIQLGTALDLFEPAAAGVGDRQLDPFGAEETLRSPVWDPYSGCVYLVYGQAVACLTVIRDCDAIDVVAGNPYFSFDEEDGDVSAGRSGSTGGFQDPTFVVSDGQGCLYYLCNNKTRIRRLHLPPSSKAGAAGAAMPGRSASDPAPSASATADPSTTAAPATGSAPPAPSQPRAHTSLLPFQLPSTITGLACDPVAPEPCLYASTATAVYRLPLPLPLPLHAPATSPLGHPTNGHQSGPAGTPPDTPHETSTPELLAGREDVAGDTDGRGEAARFRLITGLSLDGVGALIIADHSRDAVTSSVRRLERNGSVKTLLSGLPGKLSRPFVLQNGCLALSHGRQHVIRIVDLDLRPRSQPVGQAEGGEVKRTLAGDMGSLLDRQPDGTADLTLVAGDRRFPVHRAILIARCEFLRKQLESGYADEAAAELSLPDADPDAFALVLRWLYTGAADIPAALAPAVAELADRLLLPELCSDAQAVVLSGVSAETVVDLILWAESLGGPFAALLPSLKAWYVEHHEEHPVHVTQPQVADVADAALERLAACSPRLMVELHKAVIAARRGPRR</sequence>
<evidence type="ECO:0000313" key="6">
    <source>
        <dbReference type="EMBL" id="KAG2500337.1"/>
    </source>
</evidence>
<dbReference type="PANTHER" id="PTHR46231">
    <property type="entry name" value="ANKYRIN REPEAT AND BTB/POZ DOMAIN-CONTAINING PROTEIN 1"/>
    <property type="match status" value="1"/>
</dbReference>
<dbReference type="SUPFAM" id="SSF54695">
    <property type="entry name" value="POZ domain"/>
    <property type="match status" value="1"/>
</dbReference>
<dbReference type="CDD" id="cd18186">
    <property type="entry name" value="BTB_POZ_ZBTB_KLHL-like"/>
    <property type="match status" value="1"/>
</dbReference>
<comment type="caution">
    <text evidence="6">The sequence shown here is derived from an EMBL/GenBank/DDBJ whole genome shotgun (WGS) entry which is preliminary data.</text>
</comment>
<organism evidence="6 7">
    <name type="scientific">Edaphochlamys debaryana</name>
    <dbReference type="NCBI Taxonomy" id="47281"/>
    <lineage>
        <taxon>Eukaryota</taxon>
        <taxon>Viridiplantae</taxon>
        <taxon>Chlorophyta</taxon>
        <taxon>core chlorophytes</taxon>
        <taxon>Chlorophyceae</taxon>
        <taxon>CS clade</taxon>
        <taxon>Chlamydomonadales</taxon>
        <taxon>Chlamydomonadales incertae sedis</taxon>
        <taxon>Edaphochlamys</taxon>
    </lineage>
</organism>
<dbReference type="InterPro" id="IPR011333">
    <property type="entry name" value="SKP1/BTB/POZ_sf"/>
</dbReference>
<dbReference type="SMART" id="SM00225">
    <property type="entry name" value="BTB"/>
    <property type="match status" value="1"/>
</dbReference>
<dbReference type="Proteomes" id="UP000612055">
    <property type="component" value="Unassembled WGS sequence"/>
</dbReference>
<name>A0A836C642_9CHLO</name>
<gene>
    <name evidence="6" type="ORF">HYH03_001913</name>
</gene>
<feature type="region of interest" description="Disordered" evidence="4">
    <location>
        <begin position="179"/>
        <end position="226"/>
    </location>
</feature>
<evidence type="ECO:0000256" key="4">
    <source>
        <dbReference type="SAM" id="MobiDB-lite"/>
    </source>
</evidence>
<dbReference type="PROSITE" id="PS50097">
    <property type="entry name" value="BTB"/>
    <property type="match status" value="1"/>
</dbReference>
<accession>A0A836C642</accession>
<dbReference type="InterPro" id="IPR000210">
    <property type="entry name" value="BTB/POZ_dom"/>
</dbReference>
<dbReference type="OrthoDB" id="624345at2759"/>
<feature type="region of interest" description="Disordered" evidence="4">
    <location>
        <begin position="273"/>
        <end position="303"/>
    </location>
</feature>
<dbReference type="Pfam" id="PF00651">
    <property type="entry name" value="BTB"/>
    <property type="match status" value="1"/>
</dbReference>
<dbReference type="AlphaFoldDB" id="A0A836C642"/>
<keyword evidence="2" id="KW-0677">Repeat</keyword>
<comment type="pathway">
    <text evidence="1">Protein modification; protein ubiquitination.</text>
</comment>